<name>A0AA36G0T0_9BILA</name>
<feature type="non-terminal residue" evidence="2">
    <location>
        <position position="1"/>
    </location>
</feature>
<organism evidence="2 3">
    <name type="scientific">Mesorhabditis spiculigera</name>
    <dbReference type="NCBI Taxonomy" id="96644"/>
    <lineage>
        <taxon>Eukaryota</taxon>
        <taxon>Metazoa</taxon>
        <taxon>Ecdysozoa</taxon>
        <taxon>Nematoda</taxon>
        <taxon>Chromadorea</taxon>
        <taxon>Rhabditida</taxon>
        <taxon>Rhabditina</taxon>
        <taxon>Rhabditomorpha</taxon>
        <taxon>Rhabditoidea</taxon>
        <taxon>Rhabditidae</taxon>
        <taxon>Mesorhabditinae</taxon>
        <taxon>Mesorhabditis</taxon>
    </lineage>
</organism>
<gene>
    <name evidence="2" type="ORF">MSPICULIGERA_LOCUS10120</name>
</gene>
<feature type="chain" id="PRO_5041352395" evidence="1">
    <location>
        <begin position="21"/>
        <end position="124"/>
    </location>
</feature>
<reference evidence="2" key="1">
    <citation type="submission" date="2023-06" db="EMBL/GenBank/DDBJ databases">
        <authorList>
            <person name="Delattre M."/>
        </authorList>
    </citation>
    <scope>NUCLEOTIDE SEQUENCE</scope>
    <source>
        <strain evidence="2">AF72</strain>
    </source>
</reference>
<feature type="signal peptide" evidence="1">
    <location>
        <begin position="1"/>
        <end position="20"/>
    </location>
</feature>
<protein>
    <submittedName>
        <fullName evidence="2">Uncharacterized protein</fullName>
    </submittedName>
</protein>
<dbReference type="EMBL" id="CATQJA010002579">
    <property type="protein sequence ID" value="CAJ0571720.1"/>
    <property type="molecule type" value="Genomic_DNA"/>
</dbReference>
<proteinExistence type="predicted"/>
<evidence type="ECO:0000256" key="1">
    <source>
        <dbReference type="SAM" id="SignalP"/>
    </source>
</evidence>
<sequence>MPRTALPTVILFSLIFLTHSVPLKVPEGLGDLFCGKPPIHILFSGESDLNSEKTQHQILELANSTQAKGRTVLVHLYNQNFTLKNSGPDSLIIHHWQSDPCPNLSTKQCASHLCFAYGGSSIVV</sequence>
<comment type="caution">
    <text evidence="2">The sequence shown here is derived from an EMBL/GenBank/DDBJ whole genome shotgun (WGS) entry which is preliminary data.</text>
</comment>
<evidence type="ECO:0000313" key="2">
    <source>
        <dbReference type="EMBL" id="CAJ0571720.1"/>
    </source>
</evidence>
<keyword evidence="3" id="KW-1185">Reference proteome</keyword>
<dbReference type="AlphaFoldDB" id="A0AA36G0T0"/>
<accession>A0AA36G0T0</accession>
<dbReference type="Proteomes" id="UP001177023">
    <property type="component" value="Unassembled WGS sequence"/>
</dbReference>
<evidence type="ECO:0000313" key="3">
    <source>
        <dbReference type="Proteomes" id="UP001177023"/>
    </source>
</evidence>
<keyword evidence="1" id="KW-0732">Signal</keyword>